<dbReference type="InParanoid" id="E9H439"/>
<keyword evidence="2" id="KW-1185">Reference proteome</keyword>
<dbReference type="Proteomes" id="UP000000305">
    <property type="component" value="Unassembled WGS sequence"/>
</dbReference>
<dbReference type="EMBL" id="GL732590">
    <property type="protein sequence ID" value="EFX73500.1"/>
    <property type="molecule type" value="Genomic_DNA"/>
</dbReference>
<dbReference type="AlphaFoldDB" id="E9H439"/>
<sequence>MLDWKYASYCKGFSITYKPLCCILHNLTKFKWEIPVAEGQWDLVKSRMHACHQKFNQMTEIHKGTPFRACAIIRTSGRKATEVDGLITNLETSTIFTPTTARPIIRSQKSYTSWMF</sequence>
<accession>E9H439</accession>
<organism evidence="1 2">
    <name type="scientific">Daphnia pulex</name>
    <name type="common">Water flea</name>
    <dbReference type="NCBI Taxonomy" id="6669"/>
    <lineage>
        <taxon>Eukaryota</taxon>
        <taxon>Metazoa</taxon>
        <taxon>Ecdysozoa</taxon>
        <taxon>Arthropoda</taxon>
        <taxon>Crustacea</taxon>
        <taxon>Branchiopoda</taxon>
        <taxon>Diplostraca</taxon>
        <taxon>Cladocera</taxon>
        <taxon>Anomopoda</taxon>
        <taxon>Daphniidae</taxon>
        <taxon>Daphnia</taxon>
    </lineage>
</organism>
<dbReference type="KEGG" id="dpx:DAPPUDRAFT_325235"/>
<protein>
    <submittedName>
        <fullName evidence="1">Uncharacterized protein</fullName>
    </submittedName>
</protein>
<proteinExistence type="predicted"/>
<evidence type="ECO:0000313" key="2">
    <source>
        <dbReference type="Proteomes" id="UP000000305"/>
    </source>
</evidence>
<dbReference type="HOGENOM" id="CLU_2099330_0_0_1"/>
<gene>
    <name evidence="1" type="ORF">DAPPUDRAFT_325235</name>
</gene>
<evidence type="ECO:0000313" key="1">
    <source>
        <dbReference type="EMBL" id="EFX73500.1"/>
    </source>
</evidence>
<name>E9H439_DAPPU</name>
<reference evidence="1 2" key="1">
    <citation type="journal article" date="2011" name="Science">
        <title>The ecoresponsive genome of Daphnia pulex.</title>
        <authorList>
            <person name="Colbourne J.K."/>
            <person name="Pfrender M.E."/>
            <person name="Gilbert D."/>
            <person name="Thomas W.K."/>
            <person name="Tucker A."/>
            <person name="Oakley T.H."/>
            <person name="Tokishita S."/>
            <person name="Aerts A."/>
            <person name="Arnold G.J."/>
            <person name="Basu M.K."/>
            <person name="Bauer D.J."/>
            <person name="Caceres C.E."/>
            <person name="Carmel L."/>
            <person name="Casola C."/>
            <person name="Choi J.H."/>
            <person name="Detter J.C."/>
            <person name="Dong Q."/>
            <person name="Dusheyko S."/>
            <person name="Eads B.D."/>
            <person name="Frohlich T."/>
            <person name="Geiler-Samerotte K.A."/>
            <person name="Gerlach D."/>
            <person name="Hatcher P."/>
            <person name="Jogdeo S."/>
            <person name="Krijgsveld J."/>
            <person name="Kriventseva E.V."/>
            <person name="Kultz D."/>
            <person name="Laforsch C."/>
            <person name="Lindquist E."/>
            <person name="Lopez J."/>
            <person name="Manak J.R."/>
            <person name="Muller J."/>
            <person name="Pangilinan J."/>
            <person name="Patwardhan R.P."/>
            <person name="Pitluck S."/>
            <person name="Pritham E.J."/>
            <person name="Rechtsteiner A."/>
            <person name="Rho M."/>
            <person name="Rogozin I.B."/>
            <person name="Sakarya O."/>
            <person name="Salamov A."/>
            <person name="Schaack S."/>
            <person name="Shapiro H."/>
            <person name="Shiga Y."/>
            <person name="Skalitzky C."/>
            <person name="Smith Z."/>
            <person name="Souvorov A."/>
            <person name="Sung W."/>
            <person name="Tang Z."/>
            <person name="Tsuchiya D."/>
            <person name="Tu H."/>
            <person name="Vos H."/>
            <person name="Wang M."/>
            <person name="Wolf Y.I."/>
            <person name="Yamagata H."/>
            <person name="Yamada T."/>
            <person name="Ye Y."/>
            <person name="Shaw J.R."/>
            <person name="Andrews J."/>
            <person name="Crease T.J."/>
            <person name="Tang H."/>
            <person name="Lucas S.M."/>
            <person name="Robertson H.M."/>
            <person name="Bork P."/>
            <person name="Koonin E.V."/>
            <person name="Zdobnov E.M."/>
            <person name="Grigoriev I.V."/>
            <person name="Lynch M."/>
            <person name="Boore J.L."/>
        </authorList>
    </citation>
    <scope>NUCLEOTIDE SEQUENCE [LARGE SCALE GENOMIC DNA]</scope>
</reference>